<reference evidence="3" key="1">
    <citation type="submission" date="2018-05" db="EMBL/GenBank/DDBJ databases">
        <authorList>
            <person name="Lanie J.A."/>
            <person name="Ng W.-L."/>
            <person name="Kazmierczak K.M."/>
            <person name="Andrzejewski T.M."/>
            <person name="Davidsen T.M."/>
            <person name="Wayne K.J."/>
            <person name="Tettelin H."/>
            <person name="Glass J.I."/>
            <person name="Rusch D."/>
            <person name="Podicherti R."/>
            <person name="Tsui H.-C.T."/>
            <person name="Winkler M.E."/>
        </authorList>
    </citation>
    <scope>NUCLEOTIDE SEQUENCE</scope>
</reference>
<dbReference type="InterPro" id="IPR004528">
    <property type="entry name" value="KdsB"/>
</dbReference>
<keyword evidence="2" id="KW-0548">Nucleotidyltransferase</keyword>
<dbReference type="EMBL" id="UINC01119691">
    <property type="protein sequence ID" value="SVC93704.1"/>
    <property type="molecule type" value="Genomic_DNA"/>
</dbReference>
<dbReference type="CDD" id="cd02517">
    <property type="entry name" value="CMP-KDO-Synthetase"/>
    <property type="match status" value="1"/>
</dbReference>
<dbReference type="Pfam" id="PF02348">
    <property type="entry name" value="CTP_transf_3"/>
    <property type="match status" value="1"/>
</dbReference>
<dbReference type="SUPFAM" id="SSF53448">
    <property type="entry name" value="Nucleotide-diphospho-sugar transferases"/>
    <property type="match status" value="1"/>
</dbReference>
<keyword evidence="1" id="KW-0808">Transferase</keyword>
<dbReference type="GO" id="GO:0005829">
    <property type="term" value="C:cytosol"/>
    <property type="evidence" value="ECO:0007669"/>
    <property type="project" value="TreeGrafter"/>
</dbReference>
<sequence>MSQDYLIVIPARYKSSRFPGKPLVEIHGKSMLKRVWEKCVLASNSDQVVVATDDKRIENHCVLNNMKVIMTSDRCLTGTDRVAEVAKILSADFYVNVQGDEPLINPLDIRKVIKAYKSTKNKTCCAMTKISSKEDFFNLNIPKVVTNKENLLLYISRSGVPSNKEGALVEAKKQVCIYAFPKKHLSEFGLKKNKTKIEEIEDIEILRLLELGYEVLMVEVSKSSVAIDTQEDLEKVLKILDD</sequence>
<dbReference type="InterPro" id="IPR003329">
    <property type="entry name" value="Cytidylyl_trans"/>
</dbReference>
<dbReference type="NCBIfam" id="NF003952">
    <property type="entry name" value="PRK05450.1-5"/>
    <property type="match status" value="1"/>
</dbReference>
<dbReference type="AlphaFoldDB" id="A0A382R7I9"/>
<evidence type="ECO:0000256" key="1">
    <source>
        <dbReference type="ARBA" id="ARBA00022679"/>
    </source>
</evidence>
<dbReference type="PANTHER" id="PTHR42866">
    <property type="entry name" value="3-DEOXY-MANNO-OCTULOSONATE CYTIDYLYLTRANSFERASE"/>
    <property type="match status" value="1"/>
</dbReference>
<organism evidence="3">
    <name type="scientific">marine metagenome</name>
    <dbReference type="NCBI Taxonomy" id="408172"/>
    <lineage>
        <taxon>unclassified sequences</taxon>
        <taxon>metagenomes</taxon>
        <taxon>ecological metagenomes</taxon>
    </lineage>
</organism>
<dbReference type="NCBIfam" id="NF009905">
    <property type="entry name" value="PRK13368.1"/>
    <property type="match status" value="1"/>
</dbReference>
<proteinExistence type="predicted"/>
<dbReference type="InterPro" id="IPR029044">
    <property type="entry name" value="Nucleotide-diphossugar_trans"/>
</dbReference>
<dbReference type="Gene3D" id="3.90.550.10">
    <property type="entry name" value="Spore Coat Polysaccharide Biosynthesis Protein SpsA, Chain A"/>
    <property type="match status" value="1"/>
</dbReference>
<evidence type="ECO:0000256" key="2">
    <source>
        <dbReference type="ARBA" id="ARBA00022695"/>
    </source>
</evidence>
<dbReference type="PANTHER" id="PTHR42866:SF2">
    <property type="entry name" value="3-DEOXY-MANNO-OCTULOSONATE CYTIDYLYLTRANSFERASE, MITOCHONDRIAL"/>
    <property type="match status" value="1"/>
</dbReference>
<protein>
    <recommendedName>
        <fullName evidence="4">3-deoxy-manno-octulosonate cytidylyltransferase</fullName>
    </recommendedName>
</protein>
<accession>A0A382R7I9</accession>
<evidence type="ECO:0008006" key="4">
    <source>
        <dbReference type="Google" id="ProtNLM"/>
    </source>
</evidence>
<gene>
    <name evidence="3" type="ORF">METZ01_LOCUS346558</name>
</gene>
<dbReference type="NCBIfam" id="TIGR00466">
    <property type="entry name" value="kdsB"/>
    <property type="match status" value="1"/>
</dbReference>
<evidence type="ECO:0000313" key="3">
    <source>
        <dbReference type="EMBL" id="SVC93704.1"/>
    </source>
</evidence>
<name>A0A382R7I9_9ZZZZ</name>
<dbReference type="GO" id="GO:0008690">
    <property type="term" value="F:3-deoxy-manno-octulosonate cytidylyltransferase activity"/>
    <property type="evidence" value="ECO:0007669"/>
    <property type="project" value="InterPro"/>
</dbReference>